<evidence type="ECO:0000313" key="6">
    <source>
        <dbReference type="Proteomes" id="UP000818603"/>
    </source>
</evidence>
<organism evidence="3 5">
    <name type="scientific">Aquisalinus luteolus</name>
    <dbReference type="NCBI Taxonomy" id="1566827"/>
    <lineage>
        <taxon>Bacteria</taxon>
        <taxon>Pseudomonadati</taxon>
        <taxon>Pseudomonadota</taxon>
        <taxon>Alphaproteobacteria</taxon>
        <taxon>Parvularculales</taxon>
        <taxon>Parvularculaceae</taxon>
        <taxon>Aquisalinus</taxon>
    </lineage>
</organism>
<sequence length="259" mass="27754">MPTFPNKTAWITGASSGIGRALSLIMARDGWRVAASARSEDDLNALSHEASDLKGEILAVPCDITDRDSIAAALEKARSVFHSIDIAVLNAGTHKPVRAKSFSADDFKLLTDINLMGTVNCIEALLPKMMSEGRGKISVVASVAGYRGLPTSAAYGMTKAGLINMCEALKPELDEAGVDIQVICPGFVKTPLTDKNEFDMPFLMELEDGAQAMYKGICSDTFHVAFPWQMALLTKTLGILPSPIALSVTKNFMPDDKEG</sequence>
<name>A0A8J3A186_9PROT</name>
<keyword evidence="2" id="KW-0560">Oxidoreductase</keyword>
<accession>A0A8J3A186</accession>
<dbReference type="PANTHER" id="PTHR44196:SF1">
    <property type="entry name" value="DEHYDROGENASE_REDUCTASE SDR FAMILY MEMBER 7B"/>
    <property type="match status" value="1"/>
</dbReference>
<dbReference type="SUPFAM" id="SSF51735">
    <property type="entry name" value="NAD(P)-binding Rossmann-fold domains"/>
    <property type="match status" value="1"/>
</dbReference>
<dbReference type="Proteomes" id="UP000818603">
    <property type="component" value="Unassembled WGS sequence"/>
</dbReference>
<dbReference type="RefSeq" id="WP_155136115.1">
    <property type="nucleotide sequence ID" value="NZ_BMGZ01000001.1"/>
</dbReference>
<comment type="caution">
    <text evidence="3">The sequence shown here is derived from an EMBL/GenBank/DDBJ whole genome shotgun (WGS) entry which is preliminary data.</text>
</comment>
<dbReference type="Proteomes" id="UP000621856">
    <property type="component" value="Unassembled WGS sequence"/>
</dbReference>
<dbReference type="GO" id="GO:0016491">
    <property type="term" value="F:oxidoreductase activity"/>
    <property type="evidence" value="ECO:0007669"/>
    <property type="project" value="UniProtKB-KW"/>
</dbReference>
<dbReference type="AlphaFoldDB" id="A0A8J3A186"/>
<proteinExistence type="inferred from homology"/>
<dbReference type="PRINTS" id="PR00081">
    <property type="entry name" value="GDHRDH"/>
</dbReference>
<evidence type="ECO:0000313" key="5">
    <source>
        <dbReference type="Proteomes" id="UP000621856"/>
    </source>
</evidence>
<dbReference type="Pfam" id="PF00106">
    <property type="entry name" value="adh_short"/>
    <property type="match status" value="1"/>
</dbReference>
<dbReference type="InterPro" id="IPR036291">
    <property type="entry name" value="NAD(P)-bd_dom_sf"/>
</dbReference>
<dbReference type="InterPro" id="IPR002347">
    <property type="entry name" value="SDR_fam"/>
</dbReference>
<dbReference type="PANTHER" id="PTHR44196">
    <property type="entry name" value="DEHYDROGENASE/REDUCTASE SDR FAMILY MEMBER 7B"/>
    <property type="match status" value="1"/>
</dbReference>
<dbReference type="GO" id="GO:0016020">
    <property type="term" value="C:membrane"/>
    <property type="evidence" value="ECO:0007669"/>
    <property type="project" value="TreeGrafter"/>
</dbReference>
<comment type="similarity">
    <text evidence="1">Belongs to the short-chain dehydrogenases/reductases (SDR) family.</text>
</comment>
<reference evidence="3" key="1">
    <citation type="journal article" date="2014" name="Int. J. Syst. Evol. Microbiol.">
        <title>Complete genome sequence of Corynebacterium casei LMG S-19264T (=DSM 44701T), isolated from a smear-ripened cheese.</title>
        <authorList>
            <consortium name="US DOE Joint Genome Institute (JGI-PGF)"/>
            <person name="Walter F."/>
            <person name="Albersmeier A."/>
            <person name="Kalinowski J."/>
            <person name="Ruckert C."/>
        </authorList>
    </citation>
    <scope>NUCLEOTIDE SEQUENCE</scope>
    <source>
        <strain evidence="3">CGMCC 1.14984</strain>
    </source>
</reference>
<protein>
    <submittedName>
        <fullName evidence="3 4">Oxidoreductase</fullName>
    </submittedName>
</protein>
<reference evidence="3" key="3">
    <citation type="submission" date="2020-09" db="EMBL/GenBank/DDBJ databases">
        <authorList>
            <person name="Sun Q."/>
            <person name="Zhou Y."/>
        </authorList>
    </citation>
    <scope>NUCLEOTIDE SEQUENCE</scope>
    <source>
        <strain evidence="3">CGMCC 1.14984</strain>
    </source>
</reference>
<dbReference type="Gene3D" id="3.40.50.720">
    <property type="entry name" value="NAD(P)-binding Rossmann-like Domain"/>
    <property type="match status" value="1"/>
</dbReference>
<gene>
    <name evidence="4" type="ORF">FF098_001055</name>
    <name evidence="3" type="ORF">GCM10011355_02130</name>
</gene>
<keyword evidence="6" id="KW-1185">Reference proteome</keyword>
<reference evidence="4 6" key="2">
    <citation type="submission" date="2020-02" db="EMBL/GenBank/DDBJ databases">
        <title>Genome sequence of Parvularcula flava strain NH6-79.</title>
        <authorList>
            <person name="Abdul Karim M.H."/>
            <person name="Lam M.Q."/>
            <person name="Chen S.J."/>
            <person name="Yahya A."/>
            <person name="Shahir S."/>
            <person name="Shamsir M.S."/>
            <person name="Chong C.S."/>
        </authorList>
    </citation>
    <scope>NUCLEOTIDE SEQUENCE [LARGE SCALE GENOMIC DNA]</scope>
    <source>
        <strain evidence="4 6">NH6-79</strain>
    </source>
</reference>
<evidence type="ECO:0000256" key="2">
    <source>
        <dbReference type="ARBA" id="ARBA00023002"/>
    </source>
</evidence>
<evidence type="ECO:0000313" key="3">
    <source>
        <dbReference type="EMBL" id="GGH92496.1"/>
    </source>
</evidence>
<dbReference type="EMBL" id="BMGZ01000001">
    <property type="protein sequence ID" value="GGH92496.1"/>
    <property type="molecule type" value="Genomic_DNA"/>
</dbReference>
<evidence type="ECO:0000256" key="1">
    <source>
        <dbReference type="ARBA" id="ARBA00006484"/>
    </source>
</evidence>
<evidence type="ECO:0000313" key="4">
    <source>
        <dbReference type="EMBL" id="NHK26490.1"/>
    </source>
</evidence>
<dbReference type="EMBL" id="VCJR02000001">
    <property type="protein sequence ID" value="NHK26490.1"/>
    <property type="molecule type" value="Genomic_DNA"/>
</dbReference>